<keyword evidence="4" id="KW-0732">Signal</keyword>
<feature type="signal peptide" evidence="4">
    <location>
        <begin position="1"/>
        <end position="22"/>
    </location>
</feature>
<dbReference type="InterPro" id="IPR008928">
    <property type="entry name" value="6-hairpin_glycosidase_sf"/>
</dbReference>
<evidence type="ECO:0000259" key="6">
    <source>
        <dbReference type="Pfam" id="PF17678"/>
    </source>
</evidence>
<comment type="caution">
    <text evidence="7">The sequence shown here is derived from an EMBL/GenBank/DDBJ whole genome shotgun (WGS) entry which is preliminary data.</text>
</comment>
<dbReference type="InterPro" id="IPR005887">
    <property type="entry name" value="GH92_a_mannosidase_put"/>
</dbReference>
<dbReference type="Gene3D" id="1.20.1050.60">
    <property type="entry name" value="alpha-1,2-mannosidase"/>
    <property type="match status" value="1"/>
</dbReference>
<feature type="chain" id="PRO_5020873283" evidence="4">
    <location>
        <begin position="23"/>
        <end position="756"/>
    </location>
</feature>
<dbReference type="Proteomes" id="UP000305751">
    <property type="component" value="Unassembled WGS sequence"/>
</dbReference>
<comment type="subunit">
    <text evidence="2">Monomer.</text>
</comment>
<feature type="domain" description="Glycosyl hydrolase family 92" evidence="5">
    <location>
        <begin position="271"/>
        <end position="734"/>
    </location>
</feature>
<dbReference type="GO" id="GO:0006516">
    <property type="term" value="P:glycoprotein catabolic process"/>
    <property type="evidence" value="ECO:0007669"/>
    <property type="project" value="TreeGrafter"/>
</dbReference>
<keyword evidence="7" id="KW-0378">Hydrolase</keyword>
<dbReference type="FunFam" id="3.30.2080.10:FF:000001">
    <property type="entry name" value="Alpha-1,2-mannosidase subfamily"/>
    <property type="match status" value="1"/>
</dbReference>
<gene>
    <name evidence="7" type="ORF">E5356_08220</name>
</gene>
<evidence type="ECO:0000256" key="1">
    <source>
        <dbReference type="ARBA" id="ARBA00001913"/>
    </source>
</evidence>
<dbReference type="PANTHER" id="PTHR12143:SF39">
    <property type="entry name" value="SECRETED PROTEIN"/>
    <property type="match status" value="1"/>
</dbReference>
<reference evidence="7 8" key="1">
    <citation type="submission" date="2019-04" db="EMBL/GenBank/DDBJ databases">
        <title>Microbes associate with the intestines of laboratory mice.</title>
        <authorList>
            <person name="Navarre W."/>
            <person name="Wong E."/>
            <person name="Huang K."/>
            <person name="Tropini C."/>
            <person name="Ng K."/>
            <person name="Yu B."/>
        </authorList>
    </citation>
    <scope>NUCLEOTIDE SEQUENCE [LARGE SCALE GENOMIC DNA]</scope>
    <source>
        <strain evidence="7 8">NM70_E10</strain>
    </source>
</reference>
<proteinExistence type="predicted"/>
<dbReference type="Pfam" id="PF17678">
    <property type="entry name" value="Glyco_hydro_92N"/>
    <property type="match status" value="1"/>
</dbReference>
<evidence type="ECO:0000259" key="5">
    <source>
        <dbReference type="Pfam" id="PF07971"/>
    </source>
</evidence>
<evidence type="ECO:0000256" key="3">
    <source>
        <dbReference type="ARBA" id="ARBA00022837"/>
    </source>
</evidence>
<dbReference type="RefSeq" id="WP_136014087.1">
    <property type="nucleotide sequence ID" value="NZ_CASQBA010000026.1"/>
</dbReference>
<name>A0A4S2ATY4_9BACE</name>
<dbReference type="GO" id="GO:0005975">
    <property type="term" value="P:carbohydrate metabolic process"/>
    <property type="evidence" value="ECO:0007669"/>
    <property type="project" value="InterPro"/>
</dbReference>
<accession>A0A4S2ATY4</accession>
<feature type="domain" description="Glycosyl hydrolase family 92 N-terminal" evidence="6">
    <location>
        <begin position="35"/>
        <end position="265"/>
    </location>
</feature>
<organism evidence="7 8">
    <name type="scientific">Bacteroides acidifaciens</name>
    <dbReference type="NCBI Taxonomy" id="85831"/>
    <lineage>
        <taxon>Bacteria</taxon>
        <taxon>Pseudomonadati</taxon>
        <taxon>Bacteroidota</taxon>
        <taxon>Bacteroidia</taxon>
        <taxon>Bacteroidales</taxon>
        <taxon>Bacteroidaceae</taxon>
        <taxon>Bacteroides</taxon>
    </lineage>
</organism>
<comment type="cofactor">
    <cofactor evidence="1">
        <name>Ca(2+)</name>
        <dbReference type="ChEBI" id="CHEBI:29108"/>
    </cofactor>
</comment>
<dbReference type="FunFam" id="1.20.1050.60:FF:000001">
    <property type="entry name" value="Putative alpha-1,2-mannosidase"/>
    <property type="match status" value="1"/>
</dbReference>
<dbReference type="EMBL" id="SRZA01000019">
    <property type="protein sequence ID" value="TGY04849.1"/>
    <property type="molecule type" value="Genomic_DNA"/>
</dbReference>
<dbReference type="PANTHER" id="PTHR12143">
    <property type="entry name" value="PEPTIDE N-GLYCANASE PNGASE -RELATED"/>
    <property type="match status" value="1"/>
</dbReference>
<dbReference type="NCBIfam" id="TIGR01180">
    <property type="entry name" value="aman2_put"/>
    <property type="match status" value="1"/>
</dbReference>
<dbReference type="InterPro" id="IPR014718">
    <property type="entry name" value="GH-type_carb-bd"/>
</dbReference>
<dbReference type="Pfam" id="PF07971">
    <property type="entry name" value="Glyco_hydro_92"/>
    <property type="match status" value="1"/>
</dbReference>
<dbReference type="SUPFAM" id="SSF48208">
    <property type="entry name" value="Six-hairpin glycosidases"/>
    <property type="match status" value="1"/>
</dbReference>
<evidence type="ECO:0000256" key="2">
    <source>
        <dbReference type="ARBA" id="ARBA00011245"/>
    </source>
</evidence>
<dbReference type="InterPro" id="IPR041371">
    <property type="entry name" value="GH92_N"/>
</dbReference>
<evidence type="ECO:0000313" key="8">
    <source>
        <dbReference type="Proteomes" id="UP000305751"/>
    </source>
</evidence>
<dbReference type="InterPro" id="IPR050883">
    <property type="entry name" value="PNGase"/>
</dbReference>
<keyword evidence="8" id="KW-1185">Reference proteome</keyword>
<dbReference type="AlphaFoldDB" id="A0A4S2ATY4"/>
<evidence type="ECO:0000313" key="7">
    <source>
        <dbReference type="EMBL" id="TGY04849.1"/>
    </source>
</evidence>
<protein>
    <submittedName>
        <fullName evidence="7">Glycoside hydrolase family 92 protein</fullName>
    </submittedName>
</protein>
<sequence length="756" mass="85394">MKTFKLLALTSCFLLATGSGVAQRDYSKSEGLLQYVDPYIGSGYHGHVFVGTSVPYGMVQLGPSNIHKGWDWCSGYHYSDSILIGFSHTHLSGTGCTDLGDILIMPLNEIRTPRGNQDDIHDGYASRYSHDNEIARPEYYSLLLDRYNIRAELAATDRVGFHRYTYPEGKPASILIDLREGNGSNAYDSYIRKIDDYTVEGYRYVRGWSPSRKVYFVLKSDKKIEQFTAYDDNTPKPWDQLKVASVKSVLTFGNVKQVKIKVAISSVSCANAAMNLQEELSHWDFDKTVKMSAGRWNKELARMTVETDDEASKRTFYTAHYHTMIAPTLYCDVNGEYRGMNDMIYTDPKKVNYTTLSLWDTYRALHPLMTIIQPEMVDNVVNSMLSIYRQQDKLPIWPLMSGETNQMPGYSSVPVIADAYLKGFTGFDAEEALQAMKATATYEKQKGVPYVIEKGYIPADKIHEATSIAMEYAVDDWGIAAMARKMGKTGDAATYAKRAHYYKNYFDSSIHFIRPKLEDGSWRTPYDPARSIHTVGDFCEGNGWQYTFFAPQDPYGLIELFGGDKPFVAKLDDFFTNNDSMGEGASSDITGLIGQYAHGNEPSHHVAYLYAYAGEQWKTAEKVRFIMDEFYTDRPDGIIGNEDCGQMSAWYLLSSMGLYQVNPSDGVFVFGSPCFKKVEMKVRGGKTFTVEAPNNNKENIYIQKVYLNGKPYNKSYIIYDDIINGSTLKFVMGKKPNKNFGKAPANRPVVLNKINE</sequence>
<dbReference type="Gene3D" id="2.70.98.10">
    <property type="match status" value="1"/>
</dbReference>
<dbReference type="GO" id="GO:0030246">
    <property type="term" value="F:carbohydrate binding"/>
    <property type="evidence" value="ECO:0007669"/>
    <property type="project" value="InterPro"/>
</dbReference>
<dbReference type="GO" id="GO:0000224">
    <property type="term" value="F:peptide-N4-(N-acetyl-beta-glucosaminyl)asparagine amidase activity"/>
    <property type="evidence" value="ECO:0007669"/>
    <property type="project" value="TreeGrafter"/>
</dbReference>
<dbReference type="InterPro" id="IPR012939">
    <property type="entry name" value="Glyco_hydro_92"/>
</dbReference>
<dbReference type="Gene3D" id="3.30.2080.10">
    <property type="entry name" value="GH92 mannosidase domain"/>
    <property type="match status" value="1"/>
</dbReference>
<keyword evidence="3" id="KW-0106">Calcium</keyword>
<dbReference type="GO" id="GO:0005829">
    <property type="term" value="C:cytosol"/>
    <property type="evidence" value="ECO:0007669"/>
    <property type="project" value="TreeGrafter"/>
</dbReference>
<dbReference type="Gene3D" id="1.20.1610.10">
    <property type="entry name" value="alpha-1,2-mannosidases domains"/>
    <property type="match status" value="1"/>
</dbReference>
<evidence type="ECO:0000256" key="4">
    <source>
        <dbReference type="SAM" id="SignalP"/>
    </source>
</evidence>